<dbReference type="InterPro" id="IPR019606">
    <property type="entry name" value="GerMN"/>
</dbReference>
<comment type="caution">
    <text evidence="2">The sequence shown here is derived from an EMBL/GenBank/DDBJ whole genome shotgun (WGS) entry which is preliminary data.</text>
</comment>
<evidence type="ECO:0000313" key="2">
    <source>
        <dbReference type="EMBL" id="OHA12807.1"/>
    </source>
</evidence>
<dbReference type="Proteomes" id="UP000177171">
    <property type="component" value="Unassembled WGS sequence"/>
</dbReference>
<organism evidence="2 3">
    <name type="scientific">Candidatus Sungbacteria bacterium RIFCSPLOWO2_12_FULL_41_11</name>
    <dbReference type="NCBI Taxonomy" id="1802286"/>
    <lineage>
        <taxon>Bacteria</taxon>
        <taxon>Candidatus Sungiibacteriota</taxon>
    </lineage>
</organism>
<evidence type="ECO:0000259" key="1">
    <source>
        <dbReference type="Pfam" id="PF10646"/>
    </source>
</evidence>
<reference evidence="2 3" key="1">
    <citation type="journal article" date="2016" name="Nat. Commun.">
        <title>Thousands of microbial genomes shed light on interconnected biogeochemical processes in an aquifer system.</title>
        <authorList>
            <person name="Anantharaman K."/>
            <person name="Brown C.T."/>
            <person name="Hug L.A."/>
            <person name="Sharon I."/>
            <person name="Castelle C.J."/>
            <person name="Probst A.J."/>
            <person name="Thomas B.C."/>
            <person name="Singh A."/>
            <person name="Wilkins M.J."/>
            <person name="Karaoz U."/>
            <person name="Brodie E.L."/>
            <person name="Williams K.H."/>
            <person name="Hubbard S.S."/>
            <person name="Banfield J.F."/>
        </authorList>
    </citation>
    <scope>NUCLEOTIDE SEQUENCE [LARGE SCALE GENOMIC DNA]</scope>
</reference>
<name>A0A1G2LME7_9BACT</name>
<feature type="domain" description="GerMN" evidence="1">
    <location>
        <begin position="74"/>
        <end position="168"/>
    </location>
</feature>
<sequence>MSKLIKTVPLVALLVIALAGVYLWQRDDALLVQPLSDINNNNETKSVRLYYYNSALDRDEAGNLMCSRKGLAAVERKIPSTINPIKDTINLLVKGELLNEEKNLGVTTEYPLDGLILKNIVLNNGVLTLSFDDTKNKTVGGACRVGILWFQIEATARQFPEVEKVRFLPEELFQP</sequence>
<protein>
    <recommendedName>
        <fullName evidence="1">GerMN domain-containing protein</fullName>
    </recommendedName>
</protein>
<evidence type="ECO:0000313" key="3">
    <source>
        <dbReference type="Proteomes" id="UP000177171"/>
    </source>
</evidence>
<dbReference type="Pfam" id="PF10646">
    <property type="entry name" value="Germane"/>
    <property type="match status" value="1"/>
</dbReference>
<accession>A0A1G2LME7</accession>
<proteinExistence type="predicted"/>
<dbReference type="EMBL" id="MHQY01000039">
    <property type="protein sequence ID" value="OHA12807.1"/>
    <property type="molecule type" value="Genomic_DNA"/>
</dbReference>
<gene>
    <name evidence="2" type="ORF">A3G49_03835</name>
</gene>
<dbReference type="AlphaFoldDB" id="A0A1G2LME7"/>